<feature type="compositionally biased region" description="Pro residues" evidence="1">
    <location>
        <begin position="90"/>
        <end position="112"/>
    </location>
</feature>
<dbReference type="EMBL" id="CM009754">
    <property type="protein sequence ID" value="PUZ51191.1"/>
    <property type="molecule type" value="Genomic_DNA"/>
</dbReference>
<dbReference type="STRING" id="1504633.A0A2T7D6H8"/>
<protein>
    <submittedName>
        <fullName evidence="2">Uncharacterized protein</fullName>
    </submittedName>
</protein>
<dbReference type="PANTHER" id="PTHR33186">
    <property type="entry name" value="OS10G0136150 PROTEIN-RELATED"/>
    <property type="match status" value="1"/>
</dbReference>
<dbReference type="Gramene" id="PUZ51191">
    <property type="protein sequence ID" value="PUZ51191"/>
    <property type="gene ID" value="GQ55_6G161600"/>
</dbReference>
<dbReference type="AlphaFoldDB" id="A0A2T7D6H8"/>
<feature type="region of interest" description="Disordered" evidence="1">
    <location>
        <begin position="34"/>
        <end position="65"/>
    </location>
</feature>
<evidence type="ECO:0000313" key="3">
    <source>
        <dbReference type="Proteomes" id="UP000244336"/>
    </source>
</evidence>
<keyword evidence="3" id="KW-1185">Reference proteome</keyword>
<name>A0A2T7D6H8_9POAL</name>
<evidence type="ECO:0000256" key="1">
    <source>
        <dbReference type="SAM" id="MobiDB-lite"/>
    </source>
</evidence>
<reference evidence="2 3" key="1">
    <citation type="submission" date="2018-04" db="EMBL/GenBank/DDBJ databases">
        <title>WGS assembly of Panicum hallii var. hallii HAL2.</title>
        <authorList>
            <person name="Lovell J."/>
            <person name="Jenkins J."/>
            <person name="Lowry D."/>
            <person name="Mamidi S."/>
            <person name="Sreedasyam A."/>
            <person name="Weng X."/>
            <person name="Barry K."/>
            <person name="Bonette J."/>
            <person name="Campitelli B."/>
            <person name="Daum C."/>
            <person name="Gordon S."/>
            <person name="Gould B."/>
            <person name="Lipzen A."/>
            <person name="MacQueen A."/>
            <person name="Palacio-Mejia J."/>
            <person name="Plott C."/>
            <person name="Shakirov E."/>
            <person name="Shu S."/>
            <person name="Yoshinaga Y."/>
            <person name="Zane M."/>
            <person name="Rokhsar D."/>
            <person name="Grimwood J."/>
            <person name="Schmutz J."/>
            <person name="Juenger T."/>
        </authorList>
    </citation>
    <scope>NUCLEOTIDE SEQUENCE [LARGE SCALE GENOMIC DNA]</scope>
    <source>
        <strain evidence="3">cv. HAL2</strain>
    </source>
</reference>
<organism evidence="2 3">
    <name type="scientific">Panicum hallii var. hallii</name>
    <dbReference type="NCBI Taxonomy" id="1504633"/>
    <lineage>
        <taxon>Eukaryota</taxon>
        <taxon>Viridiplantae</taxon>
        <taxon>Streptophyta</taxon>
        <taxon>Embryophyta</taxon>
        <taxon>Tracheophyta</taxon>
        <taxon>Spermatophyta</taxon>
        <taxon>Magnoliopsida</taxon>
        <taxon>Liliopsida</taxon>
        <taxon>Poales</taxon>
        <taxon>Poaceae</taxon>
        <taxon>PACMAD clade</taxon>
        <taxon>Panicoideae</taxon>
        <taxon>Panicodae</taxon>
        <taxon>Paniceae</taxon>
        <taxon>Panicinae</taxon>
        <taxon>Panicum</taxon>
        <taxon>Panicum sect. Panicum</taxon>
    </lineage>
</organism>
<dbReference type="Proteomes" id="UP000244336">
    <property type="component" value="Chromosome 6"/>
</dbReference>
<proteinExistence type="predicted"/>
<feature type="region of interest" description="Disordered" evidence="1">
    <location>
        <begin position="83"/>
        <end position="113"/>
    </location>
</feature>
<dbReference type="OrthoDB" id="673639at2759"/>
<sequence>MWRCWLSGRYPRGTWRHRTSSPMGREVRAALAARRHGLPPPPPGALAADVPAGRRRHPPRDIRAPPHRALLPPARLARLQAVAPRRLRPGLPPPLPRPPRGAPPPRPLPLHPRLPDRIPRERFLLPVDEWIPGQWVLLGCRHGRVLVFNQSRNEAIVWDPTTGERLYTAAPPEFDKKGKYVLNGAVVCAATDEAHVHGDCHSSPFQLVLIGIHFAAFYSSQTGLWGDIISIERRPIYSISMELPSTLIGNSLYWLFNGEVEGILEFDLAMQSLAAIDMPSEFEYYSGHRSFQILPADDGGIGLVILSHQILGLDRMGGWENLIKAYAEDFQFIFIRTVEGVFMIHLESMQFKNLGKDNFDGFIHPYSAFCTAVGDLAIGKRRVDGILAMNGSVLEDTSMGAGVVGDNAAAASFGTVPEEGMVDDENMECVESWSKNWCGL</sequence>
<accession>A0A2T7D6H8</accession>
<gene>
    <name evidence="2" type="ORF">GQ55_6G161600</name>
</gene>
<evidence type="ECO:0000313" key="2">
    <source>
        <dbReference type="EMBL" id="PUZ51191.1"/>
    </source>
</evidence>
<dbReference type="PANTHER" id="PTHR33186:SF16">
    <property type="entry name" value="F-BOX ASSOCIATED DOMAIN-CONTAINING PROTEIN"/>
    <property type="match status" value="1"/>
</dbReference>